<dbReference type="PANTHER" id="PTHR42895">
    <property type="entry name" value="IRON-SULFUR CLUSTER-BINDING PROTEIN-RELATED"/>
    <property type="match status" value="1"/>
</dbReference>
<keyword evidence="4" id="KW-1185">Reference proteome</keyword>
<gene>
    <name evidence="3" type="ordered locus">Gmet_2906</name>
</gene>
<dbReference type="KEGG" id="gme:Gmet_2906"/>
<evidence type="ECO:0000313" key="4">
    <source>
        <dbReference type="Proteomes" id="UP000007073"/>
    </source>
</evidence>
<dbReference type="Pfam" id="PF14574">
    <property type="entry name" value="RACo_C_ter"/>
    <property type="match status" value="1"/>
</dbReference>
<sequence length="422" mass="43710">MSSPDRLAIAVDLGTTTLAASLLDMATGERLAVAGSLNPQREFGADVIARLDAACRSKEARHRMAELVRGAIGRLAGELLESVGRSPEHLVTIAVAGNPAMEHLLLDLPVDALAFPPYRPLFTAGKTVPAVGLGWDLPAEVFLFPLPGGFVGGDTVAFLHGVPGPRSPVPGPRLYLDMGTNGEIALAADGKLLATSAAAGPAFEGGNLSCGMAALPGAISGVTFDGERLLVSTVEGKPATGICGSGVLSAIALLLDQGAIDSTGRLLPPEEIPSSIGNRLTTMGDERAFVLHRDATRTVWLSQEDIRQVQLAKGAIRAGMEVLFDRAGIESGAVGSVVLTGSFGAVLDPHSLKSLGVFTENMVQTTSFVREGALRGVEHALLTSGGLAAVDHLAGTIRVIPLSGTPAFEKHFLQHINFPHTI</sequence>
<dbReference type="InterPro" id="IPR042259">
    <property type="entry name" value="Raco-like_middle_sf"/>
</dbReference>
<dbReference type="Gene3D" id="3.30.420.480">
    <property type="entry name" value="Domain of unknown function (DUF4445)"/>
    <property type="match status" value="1"/>
</dbReference>
<dbReference type="InterPro" id="IPR052911">
    <property type="entry name" value="Corrinoid_activation_enz"/>
</dbReference>
<reference evidence="3 4" key="2">
    <citation type="journal article" date="2009" name="BMC Microbiol.">
        <title>The genome sequence of Geobacter metallireducens: features of metabolism, physiology and regulation common and dissimilar to Geobacter sulfurreducens.</title>
        <authorList>
            <person name="Aklujkar M."/>
            <person name="Krushkal J."/>
            <person name="DiBartolo G."/>
            <person name="Lapidus A."/>
            <person name="Land M.L."/>
            <person name="Lovley D.R."/>
        </authorList>
    </citation>
    <scope>NUCLEOTIDE SEQUENCE [LARGE SCALE GENOMIC DNA]</scope>
    <source>
        <strain evidence="4">ATCC 53774 / DSM 7210 / GS-15</strain>
    </source>
</reference>
<protein>
    <recommendedName>
        <fullName evidence="5">DUF4445 domain-containing protein</fullName>
    </recommendedName>
</protein>
<dbReference type="EMBL" id="CP000148">
    <property type="protein sequence ID" value="ABB33124.2"/>
    <property type="molecule type" value="Genomic_DNA"/>
</dbReference>
<dbReference type="InterPro" id="IPR027980">
    <property type="entry name" value="RACo_C"/>
</dbReference>
<evidence type="ECO:0008006" key="5">
    <source>
        <dbReference type="Google" id="ProtNLM"/>
    </source>
</evidence>
<name>Q39RK0_GEOMG</name>
<evidence type="ECO:0000313" key="3">
    <source>
        <dbReference type="EMBL" id="ABB33124.2"/>
    </source>
</evidence>
<dbReference type="HOGENOM" id="CLU_019091_1_0_7"/>
<dbReference type="AlphaFoldDB" id="Q39RK0"/>
<feature type="domain" description="RACo C-terminal" evidence="1">
    <location>
        <begin position="174"/>
        <end position="421"/>
    </location>
</feature>
<dbReference type="Pfam" id="PF17651">
    <property type="entry name" value="Raco_middle"/>
    <property type="match status" value="1"/>
</dbReference>
<proteinExistence type="predicted"/>
<dbReference type="PANTHER" id="PTHR42895:SF2">
    <property type="entry name" value="IRON-SULFUR CLUSTER PROTEIN"/>
    <property type="match status" value="1"/>
</dbReference>
<dbReference type="InterPro" id="IPR041414">
    <property type="entry name" value="Raco-like_middle"/>
</dbReference>
<accession>Q39RK0</accession>
<organism evidence="3 4">
    <name type="scientific">Geobacter metallireducens (strain ATCC 53774 / DSM 7210 / GS-15)</name>
    <dbReference type="NCBI Taxonomy" id="269799"/>
    <lineage>
        <taxon>Bacteria</taxon>
        <taxon>Pseudomonadati</taxon>
        <taxon>Thermodesulfobacteriota</taxon>
        <taxon>Desulfuromonadia</taxon>
        <taxon>Geobacterales</taxon>
        <taxon>Geobacteraceae</taxon>
        <taxon>Geobacter</taxon>
    </lineage>
</organism>
<dbReference type="Proteomes" id="UP000007073">
    <property type="component" value="Chromosome"/>
</dbReference>
<dbReference type="STRING" id="269799.Gmet_2906"/>
<dbReference type="eggNOG" id="COG3894">
    <property type="taxonomic scope" value="Bacteria"/>
</dbReference>
<evidence type="ECO:0000259" key="1">
    <source>
        <dbReference type="Pfam" id="PF14574"/>
    </source>
</evidence>
<evidence type="ECO:0000259" key="2">
    <source>
        <dbReference type="Pfam" id="PF17651"/>
    </source>
</evidence>
<reference evidence="3 4" key="1">
    <citation type="submission" date="2005-10" db="EMBL/GenBank/DDBJ databases">
        <title>Complete sequence of Geobacter metallireducens GS-15.</title>
        <authorList>
            <consortium name="US DOE Joint Genome Institute"/>
            <person name="Copeland A."/>
            <person name="Lucas S."/>
            <person name="Lapidus A."/>
            <person name="Barry K."/>
            <person name="Detter J.C."/>
            <person name="Glavina T."/>
            <person name="Hammon N."/>
            <person name="Israni S."/>
            <person name="Pitluck S."/>
            <person name="Di Bartolo G."/>
            <person name="Chain P."/>
            <person name="Schmutz J."/>
            <person name="Larimer F."/>
            <person name="Land M."/>
            <person name="Kyrpides N."/>
            <person name="Ivanova N."/>
            <person name="Richardson P."/>
        </authorList>
    </citation>
    <scope>NUCLEOTIDE SEQUENCE [LARGE SCALE GENOMIC DNA]</scope>
    <source>
        <strain evidence="4">ATCC 53774 / DSM 7210 / GS-15</strain>
    </source>
</reference>
<feature type="domain" description="RACo-like middle region" evidence="2">
    <location>
        <begin position="7"/>
        <end position="158"/>
    </location>
</feature>